<organism evidence="1 2">
    <name type="scientific">Trichonephila clavipes</name>
    <name type="common">Golden silk orbweaver</name>
    <name type="synonym">Nephila clavipes</name>
    <dbReference type="NCBI Taxonomy" id="2585209"/>
    <lineage>
        <taxon>Eukaryota</taxon>
        <taxon>Metazoa</taxon>
        <taxon>Ecdysozoa</taxon>
        <taxon>Arthropoda</taxon>
        <taxon>Chelicerata</taxon>
        <taxon>Arachnida</taxon>
        <taxon>Araneae</taxon>
        <taxon>Araneomorphae</taxon>
        <taxon>Entelegynae</taxon>
        <taxon>Araneoidea</taxon>
        <taxon>Nephilidae</taxon>
        <taxon>Trichonephila</taxon>
    </lineage>
</organism>
<dbReference type="Proteomes" id="UP000887159">
    <property type="component" value="Unassembled WGS sequence"/>
</dbReference>
<protein>
    <submittedName>
        <fullName evidence="1">Uncharacterized protein</fullName>
    </submittedName>
</protein>
<sequence length="102" mass="11312">MTASTTPFAMVMGYGNLDDGMDRPCCLMSHASVLPIIIRVTIQMTADNSPILSGKIDPTTFYKQGMFYRTLRTPANVSWEVYKCFPGNHSPLIFHHPKASAT</sequence>
<dbReference type="AlphaFoldDB" id="A0A8X6SHS2"/>
<dbReference type="EMBL" id="BMAU01021325">
    <property type="protein sequence ID" value="GFY13934.1"/>
    <property type="molecule type" value="Genomic_DNA"/>
</dbReference>
<evidence type="ECO:0000313" key="2">
    <source>
        <dbReference type="Proteomes" id="UP000887159"/>
    </source>
</evidence>
<gene>
    <name evidence="1" type="ORF">TNCV_1295951</name>
</gene>
<accession>A0A8X6SHS2</accession>
<evidence type="ECO:0000313" key="1">
    <source>
        <dbReference type="EMBL" id="GFY13934.1"/>
    </source>
</evidence>
<reference evidence="1" key="1">
    <citation type="submission" date="2020-08" db="EMBL/GenBank/DDBJ databases">
        <title>Multicomponent nature underlies the extraordinary mechanical properties of spider dragline silk.</title>
        <authorList>
            <person name="Kono N."/>
            <person name="Nakamura H."/>
            <person name="Mori M."/>
            <person name="Yoshida Y."/>
            <person name="Ohtoshi R."/>
            <person name="Malay A.D."/>
            <person name="Moran D.A.P."/>
            <person name="Tomita M."/>
            <person name="Numata K."/>
            <person name="Arakawa K."/>
        </authorList>
    </citation>
    <scope>NUCLEOTIDE SEQUENCE</scope>
</reference>
<keyword evidence="2" id="KW-1185">Reference proteome</keyword>
<proteinExistence type="predicted"/>
<name>A0A8X6SHS2_TRICX</name>
<comment type="caution">
    <text evidence="1">The sequence shown here is derived from an EMBL/GenBank/DDBJ whole genome shotgun (WGS) entry which is preliminary data.</text>
</comment>